<proteinExistence type="predicted"/>
<accession>A0A061GQA3</accession>
<dbReference type="AlphaFoldDB" id="A0A061GQA3"/>
<sequence>MLNMDSSTNGFWMSSGSDLQADVAECCSLGENYLERLFTLNFDVCCPYTFKTENHQSIESPNAIAEKQPCNGSCPGMSSSDIQTLGRGEMVKHMVYQHCRSSSVSVQIKWLLGSPSG</sequence>
<dbReference type="InParanoid" id="A0A061GQA3"/>
<reference evidence="1 2" key="1">
    <citation type="journal article" date="2013" name="Genome Biol.">
        <title>The genome sequence of the most widely cultivated cacao type and its use to identify candidate genes regulating pod color.</title>
        <authorList>
            <person name="Motamayor J.C."/>
            <person name="Mockaitis K."/>
            <person name="Schmutz J."/>
            <person name="Haiminen N."/>
            <person name="Iii D.L."/>
            <person name="Cornejo O."/>
            <person name="Findley S.D."/>
            <person name="Zheng P."/>
            <person name="Utro F."/>
            <person name="Royaert S."/>
            <person name="Saski C."/>
            <person name="Jenkins J."/>
            <person name="Podicheti R."/>
            <person name="Zhao M."/>
            <person name="Scheffler B.E."/>
            <person name="Stack J.C."/>
            <person name="Feltus F.A."/>
            <person name="Mustiga G.M."/>
            <person name="Amores F."/>
            <person name="Phillips W."/>
            <person name="Marelli J.P."/>
            <person name="May G.D."/>
            <person name="Shapiro H."/>
            <person name="Ma J."/>
            <person name="Bustamante C.D."/>
            <person name="Schnell R.J."/>
            <person name="Main D."/>
            <person name="Gilbert D."/>
            <person name="Parida L."/>
            <person name="Kuhn D.N."/>
        </authorList>
    </citation>
    <scope>NUCLEOTIDE SEQUENCE [LARGE SCALE GENOMIC DNA]</scope>
    <source>
        <strain evidence="2">cv. Matina 1-6</strain>
    </source>
</reference>
<dbReference type="Gramene" id="EOY31588">
    <property type="protein sequence ID" value="EOY31588"/>
    <property type="gene ID" value="TCM_038537"/>
</dbReference>
<dbReference type="HOGENOM" id="CLU_2089211_0_0_1"/>
<gene>
    <name evidence="1" type="ORF">TCM_038537</name>
</gene>
<protein>
    <submittedName>
        <fullName evidence="1">Uncharacterized protein</fullName>
    </submittedName>
</protein>
<dbReference type="EMBL" id="CM001887">
    <property type="protein sequence ID" value="EOY31588.1"/>
    <property type="molecule type" value="Genomic_DNA"/>
</dbReference>
<evidence type="ECO:0000313" key="1">
    <source>
        <dbReference type="EMBL" id="EOY31588.1"/>
    </source>
</evidence>
<dbReference type="Proteomes" id="UP000026915">
    <property type="component" value="Chromosome 9"/>
</dbReference>
<name>A0A061GQA3_THECC</name>
<evidence type="ECO:0000313" key="2">
    <source>
        <dbReference type="Proteomes" id="UP000026915"/>
    </source>
</evidence>
<keyword evidence="2" id="KW-1185">Reference proteome</keyword>
<organism evidence="1 2">
    <name type="scientific">Theobroma cacao</name>
    <name type="common">Cacao</name>
    <name type="synonym">Cocoa</name>
    <dbReference type="NCBI Taxonomy" id="3641"/>
    <lineage>
        <taxon>Eukaryota</taxon>
        <taxon>Viridiplantae</taxon>
        <taxon>Streptophyta</taxon>
        <taxon>Embryophyta</taxon>
        <taxon>Tracheophyta</taxon>
        <taxon>Spermatophyta</taxon>
        <taxon>Magnoliopsida</taxon>
        <taxon>eudicotyledons</taxon>
        <taxon>Gunneridae</taxon>
        <taxon>Pentapetalae</taxon>
        <taxon>rosids</taxon>
        <taxon>malvids</taxon>
        <taxon>Malvales</taxon>
        <taxon>Malvaceae</taxon>
        <taxon>Byttnerioideae</taxon>
        <taxon>Theobroma</taxon>
    </lineage>
</organism>